<keyword evidence="5 9" id="KW-0418">Kinase</keyword>
<evidence type="ECO:0000259" key="8">
    <source>
        <dbReference type="Pfam" id="PF00294"/>
    </source>
</evidence>
<dbReference type="RefSeq" id="WP_091633005.1">
    <property type="nucleotide sequence ID" value="NZ_FNYW01000004.1"/>
</dbReference>
<evidence type="ECO:0000256" key="6">
    <source>
        <dbReference type="ARBA" id="ARBA00022840"/>
    </source>
</evidence>
<dbReference type="SUPFAM" id="SSF53613">
    <property type="entry name" value="Ribokinase-like"/>
    <property type="match status" value="1"/>
</dbReference>
<dbReference type="AlphaFoldDB" id="A0A1H6RXK7"/>
<evidence type="ECO:0000256" key="3">
    <source>
        <dbReference type="ARBA" id="ARBA00022736"/>
    </source>
</evidence>
<keyword evidence="3 7" id="KW-0423">Lactose metabolism</keyword>
<comment type="similarity">
    <text evidence="1">Belongs to the carbohydrate kinase pfkB family.</text>
</comment>
<evidence type="ECO:0000256" key="2">
    <source>
        <dbReference type="ARBA" id="ARBA00022679"/>
    </source>
</evidence>
<name>A0A1H6RXK7_9LACT</name>
<feature type="domain" description="Carbohydrate kinase PfkB" evidence="8">
    <location>
        <begin position="7"/>
        <end position="291"/>
    </location>
</feature>
<dbReference type="EC" id="2.7.1.144" evidence="7"/>
<evidence type="ECO:0000256" key="5">
    <source>
        <dbReference type="ARBA" id="ARBA00022777"/>
    </source>
</evidence>
<dbReference type="EMBL" id="FNYW01000004">
    <property type="protein sequence ID" value="SEI59186.1"/>
    <property type="molecule type" value="Genomic_DNA"/>
</dbReference>
<dbReference type="STRING" id="1130080.SAMN04488113_10494"/>
<dbReference type="GO" id="GO:0005524">
    <property type="term" value="F:ATP binding"/>
    <property type="evidence" value="ECO:0007669"/>
    <property type="project" value="UniProtKB-KW"/>
</dbReference>
<dbReference type="GO" id="GO:0005988">
    <property type="term" value="P:lactose metabolic process"/>
    <property type="evidence" value="ECO:0007669"/>
    <property type="project" value="UniProtKB-KW"/>
</dbReference>
<dbReference type="GO" id="GO:0009024">
    <property type="term" value="F:tagatose-6-phosphate kinase activity"/>
    <property type="evidence" value="ECO:0007669"/>
    <property type="project" value="UniProtKB-EC"/>
</dbReference>
<proteinExistence type="inferred from homology"/>
<dbReference type="NCBIfam" id="TIGR03168">
    <property type="entry name" value="1-PFK"/>
    <property type="match status" value="1"/>
</dbReference>
<dbReference type="InterPro" id="IPR017583">
    <property type="entry name" value="Tagatose/fructose_Pkinase"/>
</dbReference>
<comment type="catalytic activity">
    <reaction evidence="7">
        <text>D-tagatofuranose 6-phosphate + ATP = D-tagatofuranose 1,6-bisphosphate + ADP + H(+)</text>
        <dbReference type="Rhea" id="RHEA:12420"/>
        <dbReference type="ChEBI" id="CHEBI:15378"/>
        <dbReference type="ChEBI" id="CHEBI:30616"/>
        <dbReference type="ChEBI" id="CHEBI:58694"/>
        <dbReference type="ChEBI" id="CHEBI:58695"/>
        <dbReference type="ChEBI" id="CHEBI:456216"/>
        <dbReference type="EC" id="2.7.1.144"/>
    </reaction>
</comment>
<dbReference type="PANTHER" id="PTHR46566:SF5">
    <property type="entry name" value="1-PHOSPHOFRUCTOKINASE"/>
    <property type="match status" value="1"/>
</dbReference>
<evidence type="ECO:0000313" key="9">
    <source>
        <dbReference type="EMBL" id="SEI59186.1"/>
    </source>
</evidence>
<dbReference type="GO" id="GO:2001059">
    <property type="term" value="P:D-tagatose 6-phosphate catabolic process"/>
    <property type="evidence" value="ECO:0007669"/>
    <property type="project" value="UniProtKB-UniPathway"/>
</dbReference>
<reference evidence="10" key="1">
    <citation type="submission" date="2016-10" db="EMBL/GenBank/DDBJ databases">
        <authorList>
            <person name="Varghese N."/>
            <person name="Submissions S."/>
        </authorList>
    </citation>
    <scope>NUCLEOTIDE SEQUENCE [LARGE SCALE GENOMIC DNA]</scope>
    <source>
        <strain evidence="10">DSM 25751</strain>
    </source>
</reference>
<dbReference type="GO" id="GO:0005829">
    <property type="term" value="C:cytosol"/>
    <property type="evidence" value="ECO:0007669"/>
    <property type="project" value="TreeGrafter"/>
</dbReference>
<organism evidence="9 10">
    <name type="scientific">Alkalibacterium gilvum</name>
    <dbReference type="NCBI Taxonomy" id="1130080"/>
    <lineage>
        <taxon>Bacteria</taxon>
        <taxon>Bacillati</taxon>
        <taxon>Bacillota</taxon>
        <taxon>Bacilli</taxon>
        <taxon>Lactobacillales</taxon>
        <taxon>Carnobacteriaceae</taxon>
        <taxon>Alkalibacterium</taxon>
    </lineage>
</organism>
<dbReference type="CDD" id="cd01164">
    <property type="entry name" value="FruK_PfkB_like"/>
    <property type="match status" value="1"/>
</dbReference>
<dbReference type="FunFam" id="3.40.1190.20:FF:000001">
    <property type="entry name" value="Phosphofructokinase"/>
    <property type="match status" value="1"/>
</dbReference>
<dbReference type="UniPathway" id="UPA00704">
    <property type="reaction ID" value="UER00715"/>
</dbReference>
<protein>
    <recommendedName>
        <fullName evidence="7">Tagatose-6-phosphate kinase</fullName>
        <ecNumber evidence="7">2.7.1.144</ecNumber>
    </recommendedName>
</protein>
<dbReference type="InterPro" id="IPR011611">
    <property type="entry name" value="PfkB_dom"/>
</dbReference>
<keyword evidence="6 7" id="KW-0067">ATP-binding</keyword>
<evidence type="ECO:0000313" key="10">
    <source>
        <dbReference type="Proteomes" id="UP000198564"/>
    </source>
</evidence>
<dbReference type="GO" id="GO:0044281">
    <property type="term" value="P:small molecule metabolic process"/>
    <property type="evidence" value="ECO:0007669"/>
    <property type="project" value="UniProtKB-ARBA"/>
</dbReference>
<dbReference type="GO" id="GO:0008443">
    <property type="term" value="F:phosphofructokinase activity"/>
    <property type="evidence" value="ECO:0007669"/>
    <property type="project" value="TreeGrafter"/>
</dbReference>
<dbReference type="Pfam" id="PF00294">
    <property type="entry name" value="PfkB"/>
    <property type="match status" value="1"/>
</dbReference>
<comment type="similarity">
    <text evidence="7">Belongs to the carbohydrate kinase PfkB family. LacC subfamily.</text>
</comment>
<keyword evidence="10" id="KW-1185">Reference proteome</keyword>
<dbReference type="InterPro" id="IPR002173">
    <property type="entry name" value="Carboh/pur_kinase_PfkB_CS"/>
</dbReference>
<evidence type="ECO:0000256" key="1">
    <source>
        <dbReference type="ARBA" id="ARBA00005380"/>
    </source>
</evidence>
<gene>
    <name evidence="9" type="ORF">SAMN04488113_10494</name>
</gene>
<sequence>MILTITMNPSVDISYSLNPFKIDDVNRVESVSKTAGGKGLNVARVISQMNEEVKATGIMGGTVGSYISKTLKAENIKQDFLMIKKESRNCIAILHEENQTEILESGPTLEKSEGDLFLKKLSDLLNHVSIVTISGSLPKGLSPKYYQKLISLCEKKKVPVLLDTSGRTLKETISNSSKPLLIKPNETELGDLINKKISNSTDVLKKALSHEIFNEIEYVIVSLGADGAFAKYKESFYRITIPKIKVMNPVGSGDATMAGLAIGLKQKKSIEETLKLGMTTGMLNTMEKKTGFIDKRNFDNYYSKVHVEKVN</sequence>
<keyword evidence="2 7" id="KW-0808">Transferase</keyword>
<dbReference type="Proteomes" id="UP000198564">
    <property type="component" value="Unassembled WGS sequence"/>
</dbReference>
<evidence type="ECO:0000256" key="7">
    <source>
        <dbReference type="PIRNR" id="PIRNR000535"/>
    </source>
</evidence>
<dbReference type="OrthoDB" id="9801219at2"/>
<dbReference type="InterPro" id="IPR029056">
    <property type="entry name" value="Ribokinase-like"/>
</dbReference>
<evidence type="ECO:0000256" key="4">
    <source>
        <dbReference type="ARBA" id="ARBA00022741"/>
    </source>
</evidence>
<keyword evidence="4 7" id="KW-0547">Nucleotide-binding</keyword>
<accession>A0A1H6RXK7</accession>
<dbReference type="Gene3D" id="3.40.1190.20">
    <property type="match status" value="1"/>
</dbReference>
<dbReference type="PROSITE" id="PS00584">
    <property type="entry name" value="PFKB_KINASES_2"/>
    <property type="match status" value="1"/>
</dbReference>
<comment type="pathway">
    <text evidence="7">Carbohydrate metabolism; D-tagatose 6-phosphate degradation; D-glyceraldehyde 3-phosphate and glycerone phosphate from D-tagatose 6-phosphate: step 1/2.</text>
</comment>
<dbReference type="GO" id="GO:0016052">
    <property type="term" value="P:carbohydrate catabolic process"/>
    <property type="evidence" value="ECO:0007669"/>
    <property type="project" value="UniProtKB-ARBA"/>
</dbReference>
<dbReference type="PANTHER" id="PTHR46566">
    <property type="entry name" value="1-PHOSPHOFRUCTOKINASE-RELATED"/>
    <property type="match status" value="1"/>
</dbReference>
<dbReference type="PIRSF" id="PIRSF000535">
    <property type="entry name" value="1PFK/6PFK/LacC"/>
    <property type="match status" value="1"/>
</dbReference>